<dbReference type="Gene3D" id="3.40.30.10">
    <property type="entry name" value="Glutaredoxin"/>
    <property type="match status" value="1"/>
</dbReference>
<dbReference type="Pfam" id="PF00085">
    <property type="entry name" value="Thioredoxin"/>
    <property type="match status" value="1"/>
</dbReference>
<feature type="domain" description="Thioredoxin" evidence="1">
    <location>
        <begin position="1"/>
        <end position="104"/>
    </location>
</feature>
<organism evidence="2 3">
    <name type="scientific">Sporolactobacillus shoreae</name>
    <dbReference type="NCBI Taxonomy" id="1465501"/>
    <lineage>
        <taxon>Bacteria</taxon>
        <taxon>Bacillati</taxon>
        <taxon>Bacillota</taxon>
        <taxon>Bacilli</taxon>
        <taxon>Bacillales</taxon>
        <taxon>Sporolactobacillaceae</taxon>
        <taxon>Sporolactobacillus</taxon>
    </lineage>
</organism>
<dbReference type="SUPFAM" id="SSF52833">
    <property type="entry name" value="Thioredoxin-like"/>
    <property type="match status" value="1"/>
</dbReference>
<name>A0A4Z0GMX3_9BACL</name>
<dbReference type="PROSITE" id="PS51352">
    <property type="entry name" value="THIOREDOXIN_2"/>
    <property type="match status" value="1"/>
</dbReference>
<dbReference type="OrthoDB" id="7629852at2"/>
<dbReference type="InterPro" id="IPR013766">
    <property type="entry name" value="Thioredoxin_domain"/>
</dbReference>
<dbReference type="Proteomes" id="UP000298347">
    <property type="component" value="Unassembled WGS sequence"/>
</dbReference>
<evidence type="ECO:0000313" key="2">
    <source>
        <dbReference type="EMBL" id="TGA98184.1"/>
    </source>
</evidence>
<dbReference type="RefSeq" id="WP_135348564.1">
    <property type="nucleotide sequence ID" value="NZ_SRJD01000009.1"/>
</dbReference>
<evidence type="ECO:0000259" key="1">
    <source>
        <dbReference type="PROSITE" id="PS51352"/>
    </source>
</evidence>
<evidence type="ECO:0000313" key="3">
    <source>
        <dbReference type="Proteomes" id="UP000298347"/>
    </source>
</evidence>
<proteinExistence type="predicted"/>
<dbReference type="CDD" id="cd02947">
    <property type="entry name" value="TRX_family"/>
    <property type="match status" value="1"/>
</dbReference>
<dbReference type="EMBL" id="SRJD01000009">
    <property type="protein sequence ID" value="TGA98184.1"/>
    <property type="molecule type" value="Genomic_DNA"/>
</dbReference>
<dbReference type="AlphaFoldDB" id="A0A4Z0GMX3"/>
<accession>A0A4Z0GMX3</accession>
<comment type="caution">
    <text evidence="2">The sequence shown here is derived from an EMBL/GenBank/DDBJ whole genome shotgun (WGS) entry which is preliminary data.</text>
</comment>
<reference evidence="2 3" key="1">
    <citation type="journal article" date="2015" name="Int. J. Syst. Evol. Microbiol.">
        <title>Sporolactobacillus shoreae sp. nov. and Sporolactobacillus spathodeae sp. nov., two spore-forming lactic acid bacteria isolated from tree barks in Thailand.</title>
        <authorList>
            <person name="Thamacharoensuk T."/>
            <person name="Kitahara M."/>
            <person name="Ohkuma M."/>
            <person name="Thongchul N."/>
            <person name="Tanasupawat S."/>
        </authorList>
    </citation>
    <scope>NUCLEOTIDE SEQUENCE [LARGE SCALE GENOMIC DNA]</scope>
    <source>
        <strain evidence="2 3">BK92</strain>
    </source>
</reference>
<gene>
    <name evidence="2" type="ORF">E4665_09545</name>
</gene>
<keyword evidence="3" id="KW-1185">Reference proteome</keyword>
<dbReference type="InterPro" id="IPR036249">
    <property type="entry name" value="Thioredoxin-like_sf"/>
</dbReference>
<dbReference type="PANTHER" id="PTHR10438:SF468">
    <property type="entry name" value="THIOREDOXIN-1-RELATED"/>
    <property type="match status" value="1"/>
</dbReference>
<sequence>MKAIESVEEFQKVISGPKTVIIKFETTWCPDCKRLNMYVDDIVKDFKFEWFSADRDKFPDLGKDYQVLGIPSLLAFKNGKKTAHLRADDQSPEEIRDYLKTIDA</sequence>
<dbReference type="PANTHER" id="PTHR10438">
    <property type="entry name" value="THIOREDOXIN"/>
    <property type="match status" value="1"/>
</dbReference>
<protein>
    <submittedName>
        <fullName evidence="2">Thioredoxin</fullName>
    </submittedName>
</protein>
<dbReference type="InterPro" id="IPR050620">
    <property type="entry name" value="Thioredoxin_H-type-like"/>
</dbReference>